<gene>
    <name evidence="1" type="ordered locus">Emin_0979</name>
</gene>
<evidence type="ECO:0000313" key="2">
    <source>
        <dbReference type="Proteomes" id="UP000001029"/>
    </source>
</evidence>
<sequence length="118" mass="13780">MDWETWESARTRIKNIDEAREFYNNQPAIKAINESKKFGFYFEQDELLAGREAYIEAAKTESYRPYAFVKDGKWFGKGRMGWWGASHDEDEVAYNKLFLETLKAATPNTILTVVDCHI</sequence>
<dbReference type="HOGENOM" id="CLU_2069415_0_0_0"/>
<dbReference type="EMBL" id="CP001055">
    <property type="protein sequence ID" value="ACC98532.1"/>
    <property type="molecule type" value="Genomic_DNA"/>
</dbReference>
<dbReference type="Proteomes" id="UP000001029">
    <property type="component" value="Chromosome"/>
</dbReference>
<dbReference type="RefSeq" id="WP_012415147.1">
    <property type="nucleotide sequence ID" value="NC_010644.1"/>
</dbReference>
<protein>
    <submittedName>
        <fullName evidence="1">Uncharacterized protein</fullName>
    </submittedName>
</protein>
<accession>B2KDD6</accession>
<proteinExistence type="predicted"/>
<dbReference type="AlphaFoldDB" id="B2KDD6"/>
<evidence type="ECO:0000313" key="1">
    <source>
        <dbReference type="EMBL" id="ACC98532.1"/>
    </source>
</evidence>
<organism evidence="1 2">
    <name type="scientific">Elusimicrobium minutum (strain Pei191)</name>
    <dbReference type="NCBI Taxonomy" id="445932"/>
    <lineage>
        <taxon>Bacteria</taxon>
        <taxon>Pseudomonadati</taxon>
        <taxon>Elusimicrobiota</taxon>
        <taxon>Elusimicrobia</taxon>
        <taxon>Elusimicrobiales</taxon>
        <taxon>Elusimicrobiaceae</taxon>
        <taxon>Elusimicrobium</taxon>
    </lineage>
</organism>
<name>B2KDD6_ELUMP</name>
<dbReference type="OrthoDB" id="9152081at2"/>
<reference evidence="1 2" key="1">
    <citation type="journal article" date="2009" name="Appl. Environ. Microbiol.">
        <title>Genomic analysis of 'Elusimicrobium minutum,' the first cultivated representative of the phylum 'Elusimicrobia' (formerly termite group 1).</title>
        <authorList>
            <person name="Herlemann D.P.R."/>
            <person name="Geissinger O."/>
            <person name="Ikeda-Ohtsubo W."/>
            <person name="Kunin V."/>
            <person name="Sun H."/>
            <person name="Lapidus A."/>
            <person name="Hugenholtz P."/>
            <person name="Brune A."/>
        </authorList>
    </citation>
    <scope>NUCLEOTIDE SEQUENCE [LARGE SCALE GENOMIC DNA]</scope>
    <source>
        <strain evidence="1 2">Pei191</strain>
    </source>
</reference>
<keyword evidence="2" id="KW-1185">Reference proteome</keyword>
<dbReference type="KEGG" id="emi:Emin_0979"/>
<dbReference type="STRING" id="445932.Emin_0979"/>